<evidence type="ECO:0000259" key="5">
    <source>
        <dbReference type="PROSITE" id="PS50931"/>
    </source>
</evidence>
<evidence type="ECO:0000256" key="3">
    <source>
        <dbReference type="ARBA" id="ARBA00023125"/>
    </source>
</evidence>
<dbReference type="InterPro" id="IPR005119">
    <property type="entry name" value="LysR_subst-bd"/>
</dbReference>
<accession>A0ABV2CSU3</accession>
<evidence type="ECO:0000256" key="4">
    <source>
        <dbReference type="ARBA" id="ARBA00023163"/>
    </source>
</evidence>
<dbReference type="Pfam" id="PF00126">
    <property type="entry name" value="HTH_1"/>
    <property type="match status" value="1"/>
</dbReference>
<protein>
    <submittedName>
        <fullName evidence="6">LysR substrate-binding domain-containing protein</fullName>
    </submittedName>
</protein>
<evidence type="ECO:0000313" key="6">
    <source>
        <dbReference type="EMBL" id="MET1490989.1"/>
    </source>
</evidence>
<gene>
    <name evidence="6" type="ORF">ABVT11_14215</name>
</gene>
<dbReference type="InterPro" id="IPR037402">
    <property type="entry name" value="YidZ_PBP2"/>
</dbReference>
<dbReference type="PANTHER" id="PTHR30118:SF15">
    <property type="entry name" value="TRANSCRIPTIONAL REGULATORY PROTEIN"/>
    <property type="match status" value="1"/>
</dbReference>
<dbReference type="InterPro" id="IPR000847">
    <property type="entry name" value="LysR_HTH_N"/>
</dbReference>
<reference evidence="6 7" key="1">
    <citation type="submission" date="2024-07" db="EMBL/GenBank/DDBJ databases">
        <title>Uliginosibacterium paludis KCTC:42655.</title>
        <authorList>
            <person name="Kim M.K."/>
        </authorList>
    </citation>
    <scope>NUCLEOTIDE SEQUENCE [LARGE SCALE GENOMIC DNA]</scope>
    <source>
        <strain evidence="6 7">KCTC 42655</strain>
    </source>
</reference>
<dbReference type="EMBL" id="JBEWLZ010000008">
    <property type="protein sequence ID" value="MET1490989.1"/>
    <property type="molecule type" value="Genomic_DNA"/>
</dbReference>
<dbReference type="Gene3D" id="3.40.190.10">
    <property type="entry name" value="Periplasmic binding protein-like II"/>
    <property type="match status" value="2"/>
</dbReference>
<keyword evidence="2" id="KW-0805">Transcription regulation</keyword>
<dbReference type="PROSITE" id="PS50931">
    <property type="entry name" value="HTH_LYSR"/>
    <property type="match status" value="1"/>
</dbReference>
<name>A0ABV2CSU3_9RHOO</name>
<dbReference type="SUPFAM" id="SSF46785">
    <property type="entry name" value="Winged helix' DNA-binding domain"/>
    <property type="match status" value="1"/>
</dbReference>
<dbReference type="Proteomes" id="UP001548590">
    <property type="component" value="Unassembled WGS sequence"/>
</dbReference>
<dbReference type="InterPro" id="IPR036388">
    <property type="entry name" value="WH-like_DNA-bd_sf"/>
</dbReference>
<dbReference type="PANTHER" id="PTHR30118">
    <property type="entry name" value="HTH-TYPE TRANSCRIPTIONAL REGULATOR LEUO-RELATED"/>
    <property type="match status" value="1"/>
</dbReference>
<proteinExistence type="inferred from homology"/>
<keyword evidence="7" id="KW-1185">Reference proteome</keyword>
<comment type="similarity">
    <text evidence="1">Belongs to the LysR transcriptional regulatory family.</text>
</comment>
<dbReference type="InterPro" id="IPR036390">
    <property type="entry name" value="WH_DNA-bd_sf"/>
</dbReference>
<sequence length="318" mass="35044">MNDIDHSLFRRLDLNLLVAFDALVTESSVTRAASRLCIGQPAMSHALGRLRELFQDDILYREGAAMQPTGRALALAPAVRELLLGAHRLALANERFDPARVEEQFRIALNDPLEALLLPALMARLRAEAPGLLLSVRPIPASRQLDELDAGTIRLAVGHFPRVRAVHEQIPLHDAGFCCVCNPALISLPEQVRLEDLVDLPHIHTSYTGDAPGMIDRALQQRGLRRRIVAHAATPLSIPFVVRQSPLVAVVPELVSRLFLRHGDLRILPLALDDLHLPISAVFHRRDSSDPLAGFMRDTLLETAHAVLAEDTGAEAHR</sequence>
<dbReference type="Pfam" id="PF03466">
    <property type="entry name" value="LysR_substrate"/>
    <property type="match status" value="1"/>
</dbReference>
<feature type="domain" description="HTH lysR-type" evidence="5">
    <location>
        <begin position="12"/>
        <end position="69"/>
    </location>
</feature>
<organism evidence="6 7">
    <name type="scientific">Uliginosibacterium paludis</name>
    <dbReference type="NCBI Taxonomy" id="1615952"/>
    <lineage>
        <taxon>Bacteria</taxon>
        <taxon>Pseudomonadati</taxon>
        <taxon>Pseudomonadota</taxon>
        <taxon>Betaproteobacteria</taxon>
        <taxon>Rhodocyclales</taxon>
        <taxon>Zoogloeaceae</taxon>
        <taxon>Uliginosibacterium</taxon>
    </lineage>
</organism>
<evidence type="ECO:0000256" key="2">
    <source>
        <dbReference type="ARBA" id="ARBA00023015"/>
    </source>
</evidence>
<evidence type="ECO:0000256" key="1">
    <source>
        <dbReference type="ARBA" id="ARBA00009437"/>
    </source>
</evidence>
<evidence type="ECO:0000313" key="7">
    <source>
        <dbReference type="Proteomes" id="UP001548590"/>
    </source>
</evidence>
<keyword evidence="3" id="KW-0238">DNA-binding</keyword>
<dbReference type="Gene3D" id="1.10.10.10">
    <property type="entry name" value="Winged helix-like DNA-binding domain superfamily/Winged helix DNA-binding domain"/>
    <property type="match status" value="1"/>
</dbReference>
<dbReference type="RefSeq" id="WP_345930118.1">
    <property type="nucleotide sequence ID" value="NZ_JBDIVF010000014.1"/>
</dbReference>
<keyword evidence="4" id="KW-0804">Transcription</keyword>
<comment type="caution">
    <text evidence="6">The sequence shown here is derived from an EMBL/GenBank/DDBJ whole genome shotgun (WGS) entry which is preliminary data.</text>
</comment>
<dbReference type="CDD" id="cd08417">
    <property type="entry name" value="PBP2_Nitroaromatics_like"/>
    <property type="match status" value="1"/>
</dbReference>
<dbReference type="SUPFAM" id="SSF53850">
    <property type="entry name" value="Periplasmic binding protein-like II"/>
    <property type="match status" value="1"/>
</dbReference>
<dbReference type="InterPro" id="IPR050389">
    <property type="entry name" value="LysR-type_TF"/>
</dbReference>